<evidence type="ECO:0008006" key="6">
    <source>
        <dbReference type="Google" id="ProtNLM"/>
    </source>
</evidence>
<dbReference type="GO" id="GO:0045504">
    <property type="term" value="F:dynein heavy chain binding"/>
    <property type="evidence" value="ECO:0007669"/>
    <property type="project" value="TreeGrafter"/>
</dbReference>
<evidence type="ECO:0000256" key="1">
    <source>
        <dbReference type="ARBA" id="ARBA00022490"/>
    </source>
</evidence>
<dbReference type="GeneTree" id="ENSGT00940000156924"/>
<protein>
    <recommendedName>
        <fullName evidence="6">WD repeat domain 63</fullName>
    </recommendedName>
</protein>
<evidence type="ECO:0000313" key="5">
    <source>
        <dbReference type="Proteomes" id="UP000264820"/>
    </source>
</evidence>
<accession>A0A3Q2Z0T1</accession>
<dbReference type="GO" id="GO:0036159">
    <property type="term" value="P:inner dynein arm assembly"/>
    <property type="evidence" value="ECO:0007669"/>
    <property type="project" value="TreeGrafter"/>
</dbReference>
<dbReference type="GO" id="GO:0045503">
    <property type="term" value="F:dynein light chain binding"/>
    <property type="evidence" value="ECO:0007669"/>
    <property type="project" value="TreeGrafter"/>
</dbReference>
<evidence type="ECO:0000256" key="3">
    <source>
        <dbReference type="ARBA" id="ARBA00022737"/>
    </source>
</evidence>
<evidence type="ECO:0000313" key="4">
    <source>
        <dbReference type="Ensembl" id="ENSHCOP00000019522.1"/>
    </source>
</evidence>
<dbReference type="Ensembl" id="ENSHCOT00000008532.1">
    <property type="protein sequence ID" value="ENSHCOP00000019522.1"/>
    <property type="gene ID" value="ENSHCOG00000004924.1"/>
</dbReference>
<dbReference type="GO" id="GO:0060294">
    <property type="term" value="P:cilium movement involved in cell motility"/>
    <property type="evidence" value="ECO:0007669"/>
    <property type="project" value="TreeGrafter"/>
</dbReference>
<dbReference type="PANTHER" id="PTHR12442:SF5">
    <property type="entry name" value="DYNEIN AXONEMAL INTERMEDIATE CHAIN 3"/>
    <property type="match status" value="1"/>
</dbReference>
<organism evidence="4 5">
    <name type="scientific">Hippocampus comes</name>
    <name type="common">Tiger tail seahorse</name>
    <dbReference type="NCBI Taxonomy" id="109280"/>
    <lineage>
        <taxon>Eukaryota</taxon>
        <taxon>Metazoa</taxon>
        <taxon>Chordata</taxon>
        <taxon>Craniata</taxon>
        <taxon>Vertebrata</taxon>
        <taxon>Euteleostomi</taxon>
        <taxon>Actinopterygii</taxon>
        <taxon>Neopterygii</taxon>
        <taxon>Teleostei</taxon>
        <taxon>Neoteleostei</taxon>
        <taxon>Acanthomorphata</taxon>
        <taxon>Syngnathiaria</taxon>
        <taxon>Syngnathiformes</taxon>
        <taxon>Syngnathoidei</taxon>
        <taxon>Syngnathidae</taxon>
        <taxon>Hippocampus</taxon>
    </lineage>
</organism>
<keyword evidence="1" id="KW-0963">Cytoplasm</keyword>
<name>A0A3Q2Z0T1_HIPCM</name>
<reference evidence="4" key="2">
    <citation type="submission" date="2025-09" db="UniProtKB">
        <authorList>
            <consortium name="Ensembl"/>
        </authorList>
    </citation>
    <scope>IDENTIFICATION</scope>
</reference>
<proteinExistence type="predicted"/>
<dbReference type="InterPro" id="IPR050687">
    <property type="entry name" value="Dynein_IC"/>
</dbReference>
<keyword evidence="2" id="KW-0853">WD repeat</keyword>
<dbReference type="AlphaFoldDB" id="A0A3Q2Z0T1"/>
<dbReference type="OMA" id="NCRADED"/>
<dbReference type="STRING" id="109280.ENSHCOP00000019522"/>
<dbReference type="GO" id="GO:0036156">
    <property type="term" value="C:inner dynein arm"/>
    <property type="evidence" value="ECO:0007669"/>
    <property type="project" value="TreeGrafter"/>
</dbReference>
<dbReference type="Proteomes" id="UP000264820">
    <property type="component" value="Unplaced"/>
</dbReference>
<reference evidence="4" key="1">
    <citation type="submission" date="2025-08" db="UniProtKB">
        <authorList>
            <consortium name="Ensembl"/>
        </authorList>
    </citation>
    <scope>IDENTIFICATION</scope>
</reference>
<evidence type="ECO:0000256" key="2">
    <source>
        <dbReference type="ARBA" id="ARBA00022574"/>
    </source>
</evidence>
<keyword evidence="3" id="KW-0677">Repeat</keyword>
<keyword evidence="5" id="KW-1185">Reference proteome</keyword>
<sequence length="359" mass="41256">WRAIWKTKHARLHERFFSVAPCHPADIIPMVLTSATQEHFGCIADEDVTGENPYKLLKKDDILEDMKAKAAVSDFSPVKQIILEYPESELLLVYDRDFTYGQLFYLVVTPEAKERILNPPESEPEEDFEDEIKTPEPKEWISLGSEKEIDEESVKETRGKLLYKFSRARRNFGIPVSLSDRNVTDVKDGILECVSYQDRRFNIKLLQRDCGVQAIPIVQSSSAQTLWKYMRNNCTQYTPGELSKNEKESPQPSLSDFFDAVTNRVLHALQQEEIMNVFKDDWMALGTNTEDIDWSGKVSDVLMLNQAFSDPNYSQDKEIICLHWHPTIQNLLGHSSFFTPSLTPLMPRYAKLSVECACC</sequence>
<dbReference type="PANTHER" id="PTHR12442">
    <property type="entry name" value="DYNEIN INTERMEDIATE CHAIN"/>
    <property type="match status" value="1"/>
</dbReference>